<evidence type="ECO:0000313" key="2">
    <source>
        <dbReference type="Proteomes" id="UP000299102"/>
    </source>
</evidence>
<comment type="caution">
    <text evidence="1">The sequence shown here is derived from an EMBL/GenBank/DDBJ whole genome shotgun (WGS) entry which is preliminary data.</text>
</comment>
<evidence type="ECO:0000313" key="1">
    <source>
        <dbReference type="EMBL" id="GBP94333.1"/>
    </source>
</evidence>
<proteinExistence type="predicted"/>
<dbReference type="Proteomes" id="UP000299102">
    <property type="component" value="Unassembled WGS sequence"/>
</dbReference>
<dbReference type="EMBL" id="BGZK01002490">
    <property type="protein sequence ID" value="GBP94333.1"/>
    <property type="molecule type" value="Genomic_DNA"/>
</dbReference>
<keyword evidence="2" id="KW-1185">Reference proteome</keyword>
<reference evidence="1 2" key="1">
    <citation type="journal article" date="2019" name="Commun. Biol.">
        <title>The bagworm genome reveals a unique fibroin gene that provides high tensile strength.</title>
        <authorList>
            <person name="Kono N."/>
            <person name="Nakamura H."/>
            <person name="Ohtoshi R."/>
            <person name="Tomita M."/>
            <person name="Numata K."/>
            <person name="Arakawa K."/>
        </authorList>
    </citation>
    <scope>NUCLEOTIDE SEQUENCE [LARGE SCALE GENOMIC DNA]</scope>
</reference>
<dbReference type="OrthoDB" id="10017160at2759"/>
<gene>
    <name evidence="1" type="ORF">EVAR_25771_1</name>
</gene>
<protein>
    <submittedName>
        <fullName evidence="1">Uncharacterized protein</fullName>
    </submittedName>
</protein>
<dbReference type="AlphaFoldDB" id="A0A4C2A500"/>
<accession>A0A4C2A500</accession>
<sequence>MLYFLREAPHLSTVRRWCVEFDRGRVSLHDEIHEDWPSTAITEENGSVRIGNMKPTSEMKVVSVDDDTDTLELAEFTTPSPKYAITARPENAFLISTIPEVVEQSEDTDGAAAKCDVTSTQLSQLDKVRVAPFFEDPVNTAAPSFVSSVVVVPALVTPNVQVAQRSDHAGNRR</sequence>
<name>A0A4C2A500_EUMVA</name>
<organism evidence="1 2">
    <name type="scientific">Eumeta variegata</name>
    <name type="common">Bagworm moth</name>
    <name type="synonym">Eumeta japonica</name>
    <dbReference type="NCBI Taxonomy" id="151549"/>
    <lineage>
        <taxon>Eukaryota</taxon>
        <taxon>Metazoa</taxon>
        <taxon>Ecdysozoa</taxon>
        <taxon>Arthropoda</taxon>
        <taxon>Hexapoda</taxon>
        <taxon>Insecta</taxon>
        <taxon>Pterygota</taxon>
        <taxon>Neoptera</taxon>
        <taxon>Endopterygota</taxon>
        <taxon>Lepidoptera</taxon>
        <taxon>Glossata</taxon>
        <taxon>Ditrysia</taxon>
        <taxon>Tineoidea</taxon>
        <taxon>Psychidae</taxon>
        <taxon>Oiketicinae</taxon>
        <taxon>Eumeta</taxon>
    </lineage>
</organism>